<feature type="compositionally biased region" description="Pro residues" evidence="3">
    <location>
        <begin position="92"/>
        <end position="115"/>
    </location>
</feature>
<keyword evidence="2" id="KW-0325">Glycoprotein</keyword>
<dbReference type="EMBL" id="CP014584">
    <property type="protein sequence ID" value="ANZ74164.1"/>
    <property type="molecule type" value="Genomic_DNA"/>
</dbReference>
<evidence type="ECO:0000313" key="6">
    <source>
        <dbReference type="Proteomes" id="UP000094565"/>
    </source>
</evidence>
<feature type="region of interest" description="Disordered" evidence="3">
    <location>
        <begin position="90"/>
        <end position="135"/>
    </location>
</feature>
<proteinExistence type="predicted"/>
<gene>
    <name evidence="5" type="ORF">ATY40_BA7501380</name>
</gene>
<organism evidence="5 6">
    <name type="scientific">Komagataella pastoris</name>
    <name type="common">Yeast</name>
    <name type="synonym">Pichia pastoris</name>
    <dbReference type="NCBI Taxonomy" id="4922"/>
    <lineage>
        <taxon>Eukaryota</taxon>
        <taxon>Fungi</taxon>
        <taxon>Dikarya</taxon>
        <taxon>Ascomycota</taxon>
        <taxon>Saccharomycotina</taxon>
        <taxon>Pichiomycetes</taxon>
        <taxon>Pichiales</taxon>
        <taxon>Pichiaceae</taxon>
        <taxon>Komagataella</taxon>
    </lineage>
</organism>
<evidence type="ECO:0000256" key="3">
    <source>
        <dbReference type="SAM" id="MobiDB-lite"/>
    </source>
</evidence>
<name>A0A1B2J801_PICPA</name>
<dbReference type="OrthoDB" id="3998251at2759"/>
<sequence length="192" mass="19652">MQYRSLFLGSALLAAANAAVYNTTVTDVVSELETTVLTITSCEEDKCITSKSTGLITTSTLTKHGVVTVVTTVCDLPSTTKSYVPPAKTTIVPPPAKTTTVPPPAKTTTTVPPPAKTSSHGESTITVTVPSTTSTKKIETESTTYHFVTQTTTARNVTPPAITTQSHGAAGMNAANFVGLGAAAVAAAALVL</sequence>
<keyword evidence="6" id="KW-1185">Reference proteome</keyword>
<feature type="compositionally biased region" description="Low complexity" evidence="3">
    <location>
        <begin position="124"/>
        <end position="135"/>
    </location>
</feature>
<reference evidence="5 6" key="1">
    <citation type="submission" date="2016-02" db="EMBL/GenBank/DDBJ databases">
        <title>Comparative genomic and transcriptomic foundation for Pichia pastoris.</title>
        <authorList>
            <person name="Love K.R."/>
            <person name="Shah K.A."/>
            <person name="Whittaker C.A."/>
            <person name="Wu J."/>
            <person name="Bartlett M.C."/>
            <person name="Ma D."/>
            <person name="Leeson R.L."/>
            <person name="Priest M."/>
            <person name="Young S.K."/>
            <person name="Love J.C."/>
        </authorList>
    </citation>
    <scope>NUCLEOTIDE SEQUENCE [LARGE SCALE GENOMIC DNA]</scope>
    <source>
        <strain evidence="5 6">ATCC 28485</strain>
    </source>
</reference>
<dbReference type="InterPro" id="IPR025928">
    <property type="entry name" value="Flocculin_t3_rpt"/>
</dbReference>
<keyword evidence="1 4" id="KW-0732">Signal</keyword>
<dbReference type="AlphaFoldDB" id="A0A1B2J801"/>
<evidence type="ECO:0000256" key="2">
    <source>
        <dbReference type="ARBA" id="ARBA00023180"/>
    </source>
</evidence>
<evidence type="ECO:0000313" key="5">
    <source>
        <dbReference type="EMBL" id="ANZ74164.1"/>
    </source>
</evidence>
<protein>
    <submittedName>
        <fullName evidence="5">BA75_01380T0</fullName>
    </submittedName>
</protein>
<evidence type="ECO:0000256" key="1">
    <source>
        <dbReference type="ARBA" id="ARBA00022729"/>
    </source>
</evidence>
<feature type="chain" id="PRO_5008539313" evidence="4">
    <location>
        <begin position="19"/>
        <end position="192"/>
    </location>
</feature>
<feature type="signal peptide" evidence="4">
    <location>
        <begin position="1"/>
        <end position="18"/>
    </location>
</feature>
<dbReference type="Proteomes" id="UP000094565">
    <property type="component" value="Chromosome 1"/>
</dbReference>
<evidence type="ECO:0000256" key="4">
    <source>
        <dbReference type="SAM" id="SignalP"/>
    </source>
</evidence>
<accession>A0A1B2J801</accession>
<dbReference type="Pfam" id="PF13928">
    <property type="entry name" value="Flocculin_t3"/>
    <property type="match status" value="1"/>
</dbReference>